<comment type="subcellular location">
    <subcellularLocation>
        <location evidence="2">Mitochondrion</location>
    </subcellularLocation>
</comment>
<protein>
    <recommendedName>
        <fullName evidence="12">CHCH domain-containing protein</fullName>
    </recommendedName>
</protein>
<evidence type="ECO:0000256" key="3">
    <source>
        <dbReference type="ARBA" id="ARBA00010705"/>
    </source>
</evidence>
<dbReference type="Proteomes" id="UP000285060">
    <property type="component" value="Unassembled WGS sequence"/>
</dbReference>
<sequence>MRGLSGPTAVRGGVFVAAGINVMSSKSSTPATDSTALLSAATIYGTECASVNKEYLVCKSKDENPRACLVPGEKVTACVLKTLRVLETNCGDAFTKYKNALDSNWHELQECRKEQAALEACYRDWKHSKSA</sequence>
<evidence type="ECO:0000256" key="4">
    <source>
        <dbReference type="ARBA" id="ARBA00022448"/>
    </source>
</evidence>
<dbReference type="EMBL" id="QUSY01000010">
    <property type="protein sequence ID" value="RHY35038.1"/>
    <property type="molecule type" value="Genomic_DNA"/>
</dbReference>
<evidence type="ECO:0000313" key="10">
    <source>
        <dbReference type="EMBL" id="RHY35038.1"/>
    </source>
</evidence>
<comment type="similarity">
    <text evidence="3">Belongs to the complex I NDUFA8 subunit family.</text>
</comment>
<organism evidence="10 11">
    <name type="scientific">Aphanomyces invadans</name>
    <dbReference type="NCBI Taxonomy" id="157072"/>
    <lineage>
        <taxon>Eukaryota</taxon>
        <taxon>Sar</taxon>
        <taxon>Stramenopiles</taxon>
        <taxon>Oomycota</taxon>
        <taxon>Saprolegniomycetes</taxon>
        <taxon>Saprolegniales</taxon>
        <taxon>Verrucalvaceae</taxon>
        <taxon>Aphanomyces</taxon>
    </lineage>
</organism>
<keyword evidence="6" id="KW-0677">Repeat</keyword>
<keyword evidence="8" id="KW-0496">Mitochondrion</keyword>
<keyword evidence="11" id="KW-1185">Reference proteome</keyword>
<evidence type="ECO:0000256" key="6">
    <source>
        <dbReference type="ARBA" id="ARBA00022737"/>
    </source>
</evidence>
<evidence type="ECO:0000256" key="1">
    <source>
        <dbReference type="ARBA" id="ARBA00003195"/>
    </source>
</evidence>
<keyword evidence="4" id="KW-0813">Transport</keyword>
<keyword evidence="7" id="KW-0249">Electron transport</keyword>
<evidence type="ECO:0000256" key="8">
    <source>
        <dbReference type="ARBA" id="ARBA00023128"/>
    </source>
</evidence>
<dbReference type="PANTHER" id="PTHR13344">
    <property type="entry name" value="NADH-UBIQUINONE OXIDOREDUCTASE"/>
    <property type="match status" value="1"/>
</dbReference>
<comment type="function">
    <text evidence="1">Accessory subunit of the mitochondrial membrane respiratory chain NADH dehydrogenase (Complex I), that is believed not to be involved in catalysis. Complex I functions in the transfer of electrons from NADH to the respiratory chain. The immediate electron acceptor for the enzyme is believed to be ubiquinone.</text>
</comment>
<dbReference type="GO" id="GO:0005739">
    <property type="term" value="C:mitochondrion"/>
    <property type="evidence" value="ECO:0007669"/>
    <property type="project" value="UniProtKB-SubCell"/>
</dbReference>
<evidence type="ECO:0000256" key="2">
    <source>
        <dbReference type="ARBA" id="ARBA00004173"/>
    </source>
</evidence>
<keyword evidence="5" id="KW-0679">Respiratory chain</keyword>
<dbReference type="PANTHER" id="PTHR13344:SF0">
    <property type="entry name" value="NADH DEHYDROGENASE [UBIQUINONE] 1 ALPHA SUBCOMPLEX SUBUNIT 8"/>
    <property type="match status" value="1"/>
</dbReference>
<dbReference type="InterPro" id="IPR016680">
    <property type="entry name" value="NDUFA8"/>
</dbReference>
<evidence type="ECO:0000256" key="9">
    <source>
        <dbReference type="ARBA" id="ARBA00023157"/>
    </source>
</evidence>
<reference evidence="10 11" key="1">
    <citation type="submission" date="2018-08" db="EMBL/GenBank/DDBJ databases">
        <title>Aphanomyces genome sequencing and annotation.</title>
        <authorList>
            <person name="Minardi D."/>
            <person name="Oidtmann B."/>
            <person name="Van Der Giezen M."/>
            <person name="Studholme D.J."/>
        </authorList>
    </citation>
    <scope>NUCLEOTIDE SEQUENCE [LARGE SCALE GENOMIC DNA]</scope>
    <source>
        <strain evidence="10 11">NJM0002</strain>
    </source>
</reference>
<keyword evidence="9" id="KW-1015">Disulfide bond</keyword>
<dbReference type="GO" id="GO:0006120">
    <property type="term" value="P:mitochondrial electron transport, NADH to ubiquinone"/>
    <property type="evidence" value="ECO:0007669"/>
    <property type="project" value="InterPro"/>
</dbReference>
<dbReference type="AlphaFoldDB" id="A0A418BA07"/>
<gene>
    <name evidence="10" type="ORF">DYB32_000470</name>
</gene>
<evidence type="ECO:0000313" key="11">
    <source>
        <dbReference type="Proteomes" id="UP000285060"/>
    </source>
</evidence>
<evidence type="ECO:0000256" key="7">
    <source>
        <dbReference type="ARBA" id="ARBA00022982"/>
    </source>
</evidence>
<comment type="caution">
    <text evidence="10">The sequence shown here is derived from an EMBL/GenBank/DDBJ whole genome shotgun (WGS) entry which is preliminary data.</text>
</comment>
<accession>A0A418BA07</accession>
<evidence type="ECO:0000256" key="5">
    <source>
        <dbReference type="ARBA" id="ARBA00022660"/>
    </source>
</evidence>
<name>A0A418BA07_9STRA</name>
<proteinExistence type="inferred from homology"/>
<evidence type="ECO:0008006" key="12">
    <source>
        <dbReference type="Google" id="ProtNLM"/>
    </source>
</evidence>
<dbReference type="VEuPathDB" id="FungiDB:H310_05737"/>